<accession>I3V4S4</accession>
<evidence type="ECO:0000313" key="2">
    <source>
        <dbReference type="Proteomes" id="UP000005268"/>
    </source>
</evidence>
<name>I3V4S4_PSEPU</name>
<dbReference type="PATRIC" id="fig|231023.4.peg.5282"/>
<reference evidence="1 2" key="1">
    <citation type="journal article" date="2012" name="J. Bacteriol.">
        <title>Complete Genome Sequence of the Naphthalene-Degrading Pseudomonas putida Strain ND6.</title>
        <authorList>
            <person name="Li S."/>
            <person name="Zhao H."/>
            <person name="Li Y."/>
            <person name="Niu S."/>
            <person name="Cai B."/>
        </authorList>
    </citation>
    <scope>NUCLEOTIDE SEQUENCE [LARGE SCALE GENOMIC DNA]</scope>
    <source>
        <strain evidence="1 2">ND6</strain>
    </source>
</reference>
<dbReference type="EMBL" id="CP003588">
    <property type="protein sequence ID" value="AFK72745.1"/>
    <property type="molecule type" value="Genomic_DNA"/>
</dbReference>
<protein>
    <submittedName>
        <fullName evidence="1">Uncharacterized protein</fullName>
    </submittedName>
</protein>
<evidence type="ECO:0000313" key="1">
    <source>
        <dbReference type="EMBL" id="AFK72745.1"/>
    </source>
</evidence>
<proteinExistence type="predicted"/>
<sequence>MVMAVVPDDGKAMPILHTQQGQVAYSTPELGEKGSVSQYLTSVSGH</sequence>
<organism evidence="1 2">
    <name type="scientific">Pseudomonas putida ND6</name>
    <dbReference type="NCBI Taxonomy" id="231023"/>
    <lineage>
        <taxon>Bacteria</taxon>
        <taxon>Pseudomonadati</taxon>
        <taxon>Pseudomonadota</taxon>
        <taxon>Gammaproteobacteria</taxon>
        <taxon>Pseudomonadales</taxon>
        <taxon>Pseudomonadaceae</taxon>
        <taxon>Pseudomonas</taxon>
    </lineage>
</organism>
<dbReference type="HOGENOM" id="CLU_3187979_0_0_6"/>
<gene>
    <name evidence="1" type="ORF">YSA_11021</name>
</gene>
<dbReference type="KEGG" id="ppi:YSA_11021"/>
<dbReference type="Proteomes" id="UP000005268">
    <property type="component" value="Chromosome"/>
</dbReference>
<dbReference type="AlphaFoldDB" id="I3V4S4"/>